<keyword evidence="3" id="KW-0560">Oxidoreductase</keyword>
<evidence type="ECO:0000313" key="3">
    <source>
        <dbReference type="EMBL" id="CCH01366.1"/>
    </source>
</evidence>
<keyword evidence="4" id="KW-1185">Reference proteome</keyword>
<dbReference type="GO" id="GO:0008610">
    <property type="term" value="P:lipid biosynthetic process"/>
    <property type="evidence" value="ECO:0007669"/>
    <property type="project" value="UniProtKB-ARBA"/>
</dbReference>
<gene>
    <name evidence="3" type="ORF">FAES_3358</name>
</gene>
<evidence type="ECO:0000313" key="4">
    <source>
        <dbReference type="Proteomes" id="UP000011058"/>
    </source>
</evidence>
<dbReference type="PANTHER" id="PTHR19353">
    <property type="entry name" value="FATTY ACID DESATURASE 2"/>
    <property type="match status" value="1"/>
</dbReference>
<dbReference type="PATRIC" id="fig|1166018.3.peg.5132"/>
<evidence type="ECO:0000256" key="1">
    <source>
        <dbReference type="SAM" id="Phobius"/>
    </source>
</evidence>
<reference evidence="3 4" key="1">
    <citation type="journal article" date="2012" name="J. Bacteriol.">
        <title>Genome Sequence of Fibrella aestuarina BUZ 2T, a Filamentous Marine Bacterium.</title>
        <authorList>
            <person name="Filippini M."/>
            <person name="Qi W."/>
            <person name="Blom J."/>
            <person name="Goesmann A."/>
            <person name="Smits T.H."/>
            <person name="Bagheri H.C."/>
        </authorList>
    </citation>
    <scope>NUCLEOTIDE SEQUENCE [LARGE SCALE GENOMIC DNA]</scope>
    <source>
        <strain evidence="4">BUZ 2T</strain>
    </source>
</reference>
<feature type="transmembrane region" description="Helical" evidence="1">
    <location>
        <begin position="48"/>
        <end position="66"/>
    </location>
</feature>
<dbReference type="KEGG" id="fae:FAES_3358"/>
<dbReference type="Pfam" id="PF00487">
    <property type="entry name" value="FA_desaturase"/>
    <property type="match status" value="1"/>
</dbReference>
<dbReference type="Proteomes" id="UP000011058">
    <property type="component" value="Chromosome"/>
</dbReference>
<sequence length="384" mass="43629">MLVLYHNPPYMKVKFITEPRSAFYATVRRRADAYFSQHNIAPYANAHMWGKIVFFLAGYLGLYALIMSNQFGGWAMLGMAMLMGAFAAFVGFNVSHDAIHGALSAKGWVNRLVSTSFYMIGANPYVWKITHNIVHHTYTNIPGHDEDIDVAPGLIRLDPTEGHQPWQRFQHLYAFPLYGLASLSWVFRKDYLKFFKKEIGSSHDNSRHPQQEYVNLFVYKALYYVAFIVLPLIVLDITWWQFIIGFVLMHLVEGLVLGLVFQLAHVVEGTTFPMPTDQGSITENWAAHQMQTTANFAPNSLMATFLCGGLNRQIEHHLFPKVCHVHYPALAMIVRQTAHEFDLPYIENQTFASALGSHYRLLKKNGTAMAMSDAEKQEAAVNFG</sequence>
<feature type="domain" description="Fatty acid desaturase" evidence="2">
    <location>
        <begin position="73"/>
        <end position="347"/>
    </location>
</feature>
<dbReference type="InterPro" id="IPR005804">
    <property type="entry name" value="FA_desaturase_dom"/>
</dbReference>
<dbReference type="PANTHER" id="PTHR19353:SF19">
    <property type="entry name" value="DELTA(5) FATTY ACID DESATURASE C-RELATED"/>
    <property type="match status" value="1"/>
</dbReference>
<keyword evidence="1" id="KW-0812">Transmembrane</keyword>
<accession>I0KB63</accession>
<feature type="transmembrane region" description="Helical" evidence="1">
    <location>
        <begin position="213"/>
        <end position="233"/>
    </location>
</feature>
<dbReference type="PIRSF" id="PIRSF015921">
    <property type="entry name" value="FA_sphinglp_des"/>
    <property type="match status" value="1"/>
</dbReference>
<dbReference type="HOGENOM" id="CLU_030320_0_0_10"/>
<dbReference type="EMBL" id="HE796683">
    <property type="protein sequence ID" value="CCH01366.1"/>
    <property type="molecule type" value="Genomic_DNA"/>
</dbReference>
<feature type="transmembrane region" description="Helical" evidence="1">
    <location>
        <begin position="169"/>
        <end position="187"/>
    </location>
</feature>
<feature type="transmembrane region" description="Helical" evidence="1">
    <location>
        <begin position="73"/>
        <end position="94"/>
    </location>
</feature>
<proteinExistence type="predicted"/>
<feature type="transmembrane region" description="Helical" evidence="1">
    <location>
        <begin position="239"/>
        <end position="264"/>
    </location>
</feature>
<name>I0KB63_9BACT</name>
<dbReference type="STRING" id="1166018.FAES_3358"/>
<dbReference type="InterPro" id="IPR012171">
    <property type="entry name" value="Fatty_acid_desaturase"/>
</dbReference>
<dbReference type="EC" id="1.14.19.3" evidence="3"/>
<dbReference type="GO" id="GO:0016020">
    <property type="term" value="C:membrane"/>
    <property type="evidence" value="ECO:0007669"/>
    <property type="project" value="TreeGrafter"/>
</dbReference>
<dbReference type="GO" id="GO:0016213">
    <property type="term" value="F:acyl-CoA 6-desaturase activity"/>
    <property type="evidence" value="ECO:0007669"/>
    <property type="project" value="UniProtKB-EC"/>
</dbReference>
<protein>
    <submittedName>
        <fullName evidence="3">Linoleoyl-CoA desaturase</fullName>
        <ecNumber evidence="3">1.14.19.3</ecNumber>
    </submittedName>
</protein>
<keyword evidence="1" id="KW-1133">Transmembrane helix</keyword>
<keyword evidence="1" id="KW-0472">Membrane</keyword>
<dbReference type="CDD" id="cd03506">
    <property type="entry name" value="Delta6-FADS-like"/>
    <property type="match status" value="1"/>
</dbReference>
<dbReference type="eggNOG" id="COG3239">
    <property type="taxonomic scope" value="Bacteria"/>
</dbReference>
<dbReference type="AlphaFoldDB" id="I0KB63"/>
<organism evidence="3 4">
    <name type="scientific">Fibrella aestuarina BUZ 2</name>
    <dbReference type="NCBI Taxonomy" id="1166018"/>
    <lineage>
        <taxon>Bacteria</taxon>
        <taxon>Pseudomonadati</taxon>
        <taxon>Bacteroidota</taxon>
        <taxon>Cytophagia</taxon>
        <taxon>Cytophagales</taxon>
        <taxon>Spirosomataceae</taxon>
        <taxon>Fibrella</taxon>
    </lineage>
</organism>
<evidence type="ECO:0000259" key="2">
    <source>
        <dbReference type="Pfam" id="PF00487"/>
    </source>
</evidence>